<comment type="caution">
    <text evidence="2">The sequence shown here is derived from an EMBL/GenBank/DDBJ whole genome shotgun (WGS) entry which is preliminary data.</text>
</comment>
<dbReference type="EMBL" id="JACHNX010000029">
    <property type="protein sequence ID" value="MBB4611455.1"/>
    <property type="molecule type" value="Genomic_DNA"/>
</dbReference>
<dbReference type="EMBL" id="JAFHKU010000074">
    <property type="protein sequence ID" value="MBN3556799.1"/>
    <property type="molecule type" value="Genomic_DNA"/>
</dbReference>
<keyword evidence="3" id="KW-1185">Reference proteome</keyword>
<reference evidence="1 3" key="1">
    <citation type="submission" date="2020-08" db="EMBL/GenBank/DDBJ databases">
        <title>Genomic Encyclopedia of Type Strains, Phase IV (KMG-IV): sequencing the most valuable type-strain genomes for metagenomic binning, comparative biology and taxonomic classification.</title>
        <authorList>
            <person name="Goeker M."/>
        </authorList>
    </citation>
    <scope>NUCLEOTIDE SEQUENCE [LARGE SCALE GENOMIC DNA]</scope>
    <source>
        <strain evidence="1 3">DSM 14562</strain>
    </source>
</reference>
<reference evidence="2" key="2">
    <citation type="submission" date="2021-01" db="EMBL/GenBank/DDBJ databases">
        <title>Genome Sequencing of Type Strains.</title>
        <authorList>
            <person name="Lemaire J.F."/>
            <person name="Inderbitzin P."/>
            <person name="Collins S.B."/>
            <person name="Wespe N."/>
            <person name="Knight-Connoni V."/>
        </authorList>
    </citation>
    <scope>NUCLEOTIDE SEQUENCE</scope>
    <source>
        <strain evidence="2">DSM 14562</strain>
    </source>
</reference>
<protein>
    <submittedName>
        <fullName evidence="2">Uncharacterized protein</fullName>
    </submittedName>
</protein>
<evidence type="ECO:0000313" key="4">
    <source>
        <dbReference type="Proteomes" id="UP000704529"/>
    </source>
</evidence>
<dbReference type="Proteomes" id="UP000584663">
    <property type="component" value="Unassembled WGS sequence"/>
</dbReference>
<sequence length="96" mass="10977">MAETYTFQLPEIDHGLSIPYYLTVTKDQARAILDAEPGERIALKDDEFVELDHDRASFLHCPPSRQAARYDSPDVFAAMSRIIRDAIDPDTINRLR</sequence>
<evidence type="ECO:0000313" key="1">
    <source>
        <dbReference type="EMBL" id="MBB4611455.1"/>
    </source>
</evidence>
<organism evidence="2 4">
    <name type="scientific">Sphingomonas yabuuchiae</name>
    <dbReference type="NCBI Taxonomy" id="172044"/>
    <lineage>
        <taxon>Bacteria</taxon>
        <taxon>Pseudomonadati</taxon>
        <taxon>Pseudomonadota</taxon>
        <taxon>Alphaproteobacteria</taxon>
        <taxon>Sphingomonadales</taxon>
        <taxon>Sphingomonadaceae</taxon>
        <taxon>Sphingomonas</taxon>
    </lineage>
</organism>
<proteinExistence type="predicted"/>
<dbReference type="Proteomes" id="UP000704529">
    <property type="component" value="Unassembled WGS sequence"/>
</dbReference>
<gene>
    <name evidence="1" type="ORF">GGQ89_003702</name>
    <name evidence="2" type="ORF">JYA60_00890</name>
</gene>
<evidence type="ECO:0000313" key="2">
    <source>
        <dbReference type="EMBL" id="MBN3556799.1"/>
    </source>
</evidence>
<dbReference type="RefSeq" id="WP_184106748.1">
    <property type="nucleotide sequence ID" value="NZ_JACHNX010000029.1"/>
</dbReference>
<accession>A0AA41DBJ6</accession>
<dbReference type="AlphaFoldDB" id="A0AA41DBJ6"/>
<evidence type="ECO:0000313" key="3">
    <source>
        <dbReference type="Proteomes" id="UP000584663"/>
    </source>
</evidence>
<name>A0AA41DBJ6_9SPHN</name>